<gene>
    <name evidence="1" type="ORF">HaLaN_28399</name>
</gene>
<accession>A0A6A0ABK5</accession>
<protein>
    <submittedName>
        <fullName evidence="1">Uncharacterized protein</fullName>
    </submittedName>
</protein>
<sequence>MLQDGAELRIYQKCCEVRTSCELTIVKATASVPNAHFSSAFCWLLPPLAPPLAQQGLVGQRRMFSAADTSRSQNLDMGVGDE</sequence>
<dbReference type="Proteomes" id="UP000485058">
    <property type="component" value="Unassembled WGS sequence"/>
</dbReference>
<evidence type="ECO:0000313" key="2">
    <source>
        <dbReference type="Proteomes" id="UP000485058"/>
    </source>
</evidence>
<dbReference type="AlphaFoldDB" id="A0A6A0ABK5"/>
<keyword evidence="2" id="KW-1185">Reference proteome</keyword>
<proteinExistence type="predicted"/>
<reference evidence="1 2" key="1">
    <citation type="submission" date="2020-02" db="EMBL/GenBank/DDBJ databases">
        <title>Draft genome sequence of Haematococcus lacustris strain NIES-144.</title>
        <authorList>
            <person name="Morimoto D."/>
            <person name="Nakagawa S."/>
            <person name="Yoshida T."/>
            <person name="Sawayama S."/>
        </authorList>
    </citation>
    <scope>NUCLEOTIDE SEQUENCE [LARGE SCALE GENOMIC DNA]</scope>
    <source>
        <strain evidence="1 2">NIES-144</strain>
    </source>
</reference>
<organism evidence="1 2">
    <name type="scientific">Haematococcus lacustris</name>
    <name type="common">Green alga</name>
    <name type="synonym">Haematococcus pluvialis</name>
    <dbReference type="NCBI Taxonomy" id="44745"/>
    <lineage>
        <taxon>Eukaryota</taxon>
        <taxon>Viridiplantae</taxon>
        <taxon>Chlorophyta</taxon>
        <taxon>core chlorophytes</taxon>
        <taxon>Chlorophyceae</taxon>
        <taxon>CS clade</taxon>
        <taxon>Chlamydomonadales</taxon>
        <taxon>Haematococcaceae</taxon>
        <taxon>Haematococcus</taxon>
    </lineage>
</organism>
<name>A0A6A0ABK5_HAELA</name>
<dbReference type="EMBL" id="BLLF01004481">
    <property type="protein sequence ID" value="GFH29693.1"/>
    <property type="molecule type" value="Genomic_DNA"/>
</dbReference>
<comment type="caution">
    <text evidence="1">The sequence shown here is derived from an EMBL/GenBank/DDBJ whole genome shotgun (WGS) entry which is preliminary data.</text>
</comment>
<evidence type="ECO:0000313" key="1">
    <source>
        <dbReference type="EMBL" id="GFH29693.1"/>
    </source>
</evidence>